<reference evidence="1" key="1">
    <citation type="journal article" date="2014" name="Front. Microbiol.">
        <title>High frequency of phylogenetically diverse reductive dehalogenase-homologous genes in deep subseafloor sedimentary metagenomes.</title>
        <authorList>
            <person name="Kawai M."/>
            <person name="Futagami T."/>
            <person name="Toyoda A."/>
            <person name="Takaki Y."/>
            <person name="Nishi S."/>
            <person name="Hori S."/>
            <person name="Arai W."/>
            <person name="Tsubouchi T."/>
            <person name="Morono Y."/>
            <person name="Uchiyama I."/>
            <person name="Ito T."/>
            <person name="Fujiyama A."/>
            <person name="Inagaki F."/>
            <person name="Takami H."/>
        </authorList>
    </citation>
    <scope>NUCLEOTIDE SEQUENCE</scope>
    <source>
        <strain evidence="1">Expedition CK06-06</strain>
    </source>
</reference>
<dbReference type="AlphaFoldDB" id="X1BC49"/>
<accession>X1BC49</accession>
<organism evidence="1">
    <name type="scientific">marine sediment metagenome</name>
    <dbReference type="NCBI Taxonomy" id="412755"/>
    <lineage>
        <taxon>unclassified sequences</taxon>
        <taxon>metagenomes</taxon>
        <taxon>ecological metagenomes</taxon>
    </lineage>
</organism>
<name>X1BC49_9ZZZZ</name>
<dbReference type="EMBL" id="BART01000278">
    <property type="protein sequence ID" value="GAG69546.1"/>
    <property type="molecule type" value="Genomic_DNA"/>
</dbReference>
<sequence length="56" mass="6772">MFRIEVKDVSIYKTFKFYYEAIESGKIDLSLIAERLLRNLKLKGKTFRMKLPIMRE</sequence>
<proteinExistence type="predicted"/>
<evidence type="ECO:0000313" key="1">
    <source>
        <dbReference type="EMBL" id="GAG69546.1"/>
    </source>
</evidence>
<protein>
    <submittedName>
        <fullName evidence="1">Uncharacterized protein</fullName>
    </submittedName>
</protein>
<comment type="caution">
    <text evidence="1">The sequence shown here is derived from an EMBL/GenBank/DDBJ whole genome shotgun (WGS) entry which is preliminary data.</text>
</comment>
<gene>
    <name evidence="1" type="ORF">S01H4_01514</name>
</gene>